<reference evidence="3 4" key="1">
    <citation type="submission" date="2018-06" db="EMBL/GenBank/DDBJ databases">
        <title>Genomic Encyclopedia of Archaeal and Bacterial Type Strains, Phase II (KMG-II): from individual species to whole genera.</title>
        <authorList>
            <person name="Goeker M."/>
        </authorList>
    </citation>
    <scope>NUCLEOTIDE SEQUENCE [LARGE SCALE GENOMIC DNA]</scope>
    <source>
        <strain evidence="3 4">DSM 13087</strain>
    </source>
</reference>
<name>A0A2W7PVC5_9RHOB</name>
<organism evidence="3 4">
    <name type="scientific">Roseinatronobacter thiooxidans</name>
    <dbReference type="NCBI Taxonomy" id="121821"/>
    <lineage>
        <taxon>Bacteria</taxon>
        <taxon>Pseudomonadati</taxon>
        <taxon>Pseudomonadota</taxon>
        <taxon>Alphaproteobacteria</taxon>
        <taxon>Rhodobacterales</taxon>
        <taxon>Paracoccaceae</taxon>
        <taxon>Roseinatronobacter</taxon>
    </lineage>
</organism>
<keyword evidence="4" id="KW-1185">Reference proteome</keyword>
<sequence length="140" mass="14879">MYSNILVTVAYEGGKDAAPSLEIAKALLAPDGQITLIHVMEPAPVFAISYLPEGWREEMRGAIEADMARMAEGLDNAAIVVAEGDAAHEVLEHARAQRVDCIVISSHRPGTQSLLLGSTASKVVARAQCAVHVARRPPAK</sequence>
<dbReference type="AlphaFoldDB" id="A0A2W7PVC5"/>
<dbReference type="InterPro" id="IPR006016">
    <property type="entry name" value="UspA"/>
</dbReference>
<dbReference type="PANTHER" id="PTHR46268:SF6">
    <property type="entry name" value="UNIVERSAL STRESS PROTEIN UP12"/>
    <property type="match status" value="1"/>
</dbReference>
<dbReference type="InterPro" id="IPR006015">
    <property type="entry name" value="Universal_stress_UspA"/>
</dbReference>
<dbReference type="PANTHER" id="PTHR46268">
    <property type="entry name" value="STRESS RESPONSE PROTEIN NHAX"/>
    <property type="match status" value="1"/>
</dbReference>
<feature type="domain" description="UspA" evidence="2">
    <location>
        <begin position="1"/>
        <end position="135"/>
    </location>
</feature>
<dbReference type="Pfam" id="PF00582">
    <property type="entry name" value="Usp"/>
    <property type="match status" value="1"/>
</dbReference>
<evidence type="ECO:0000313" key="4">
    <source>
        <dbReference type="Proteomes" id="UP000249364"/>
    </source>
</evidence>
<comment type="caution">
    <text evidence="3">The sequence shown here is derived from an EMBL/GenBank/DDBJ whole genome shotgun (WGS) entry which is preliminary data.</text>
</comment>
<dbReference type="SUPFAM" id="SSF52402">
    <property type="entry name" value="Adenine nucleotide alpha hydrolases-like"/>
    <property type="match status" value="1"/>
</dbReference>
<evidence type="ECO:0000313" key="3">
    <source>
        <dbReference type="EMBL" id="PZX39406.1"/>
    </source>
</evidence>
<dbReference type="EMBL" id="QKZQ01000014">
    <property type="protein sequence ID" value="PZX39406.1"/>
    <property type="molecule type" value="Genomic_DNA"/>
</dbReference>
<dbReference type="CDD" id="cd00293">
    <property type="entry name" value="USP-like"/>
    <property type="match status" value="1"/>
</dbReference>
<dbReference type="Gene3D" id="3.40.50.620">
    <property type="entry name" value="HUPs"/>
    <property type="match status" value="1"/>
</dbReference>
<dbReference type="STRING" id="121821.GCA_001870675_00459"/>
<dbReference type="Proteomes" id="UP000249364">
    <property type="component" value="Unassembled WGS sequence"/>
</dbReference>
<dbReference type="RefSeq" id="WP_071469309.1">
    <property type="nucleotide sequence ID" value="NZ_MEHT01000011.1"/>
</dbReference>
<dbReference type="PRINTS" id="PR01438">
    <property type="entry name" value="UNVRSLSTRESS"/>
</dbReference>
<evidence type="ECO:0000259" key="2">
    <source>
        <dbReference type="Pfam" id="PF00582"/>
    </source>
</evidence>
<evidence type="ECO:0000256" key="1">
    <source>
        <dbReference type="ARBA" id="ARBA00008791"/>
    </source>
</evidence>
<proteinExistence type="inferred from homology"/>
<accession>A0A2W7PVC5</accession>
<dbReference type="InterPro" id="IPR014729">
    <property type="entry name" value="Rossmann-like_a/b/a_fold"/>
</dbReference>
<protein>
    <submittedName>
        <fullName evidence="3">Nucleotide-binding universal stress UspA family protein</fullName>
    </submittedName>
</protein>
<gene>
    <name evidence="3" type="ORF">LY56_02785</name>
</gene>
<dbReference type="OrthoDB" id="9792500at2"/>
<comment type="similarity">
    <text evidence="1">Belongs to the universal stress protein A family.</text>
</comment>